<sequence>MGAPKQKWTAEEEAALKAGIARYGVGKWSTILKDPEFSGVLRSRSNVDLKDKWRNINVMVNGLGSRQRGRPACKSIQLPPKPDENTMALETVVENDSDVLNVKPLAAAAERLPNATSKKPISRLDDLIMEAIAKLKEPRGSSRAIIASYIEERYCVPPNFERILATNLKLLTENQQLLKVKHQYRIVTSPTSLRVRNKPAPSLLDGVEKDSSSVERNGIKIITKAQVDAELEMMKSMSAEEAAAIAAQAIAQAEAAIAEAEAAAKEAEKAEAEAEASQCFADATAAALMEGFYRSVRV</sequence>
<keyword evidence="2" id="KW-1185">Reference proteome</keyword>
<comment type="caution">
    <text evidence="1">The sequence shown here is derived from an EMBL/GenBank/DDBJ whole genome shotgun (WGS) entry which is preliminary data.</text>
</comment>
<proteinExistence type="predicted"/>
<accession>A0ACC0CHX8</accession>
<protein>
    <submittedName>
        <fullName evidence="1">Uncharacterized protein</fullName>
    </submittedName>
</protein>
<dbReference type="EMBL" id="CM044701">
    <property type="protein sequence ID" value="KAI5684437.1"/>
    <property type="molecule type" value="Genomic_DNA"/>
</dbReference>
<organism evidence="1 2">
    <name type="scientific">Catharanthus roseus</name>
    <name type="common">Madagascar periwinkle</name>
    <name type="synonym">Vinca rosea</name>
    <dbReference type="NCBI Taxonomy" id="4058"/>
    <lineage>
        <taxon>Eukaryota</taxon>
        <taxon>Viridiplantae</taxon>
        <taxon>Streptophyta</taxon>
        <taxon>Embryophyta</taxon>
        <taxon>Tracheophyta</taxon>
        <taxon>Spermatophyta</taxon>
        <taxon>Magnoliopsida</taxon>
        <taxon>eudicotyledons</taxon>
        <taxon>Gunneridae</taxon>
        <taxon>Pentapetalae</taxon>
        <taxon>asterids</taxon>
        <taxon>lamiids</taxon>
        <taxon>Gentianales</taxon>
        <taxon>Apocynaceae</taxon>
        <taxon>Rauvolfioideae</taxon>
        <taxon>Vinceae</taxon>
        <taxon>Catharanthinae</taxon>
        <taxon>Catharanthus</taxon>
    </lineage>
</organism>
<name>A0ACC0CHX8_CATRO</name>
<reference evidence="2" key="1">
    <citation type="journal article" date="2023" name="Nat. Plants">
        <title>Single-cell RNA sequencing provides a high-resolution roadmap for understanding the multicellular compartmentation of specialized metabolism.</title>
        <authorList>
            <person name="Sun S."/>
            <person name="Shen X."/>
            <person name="Li Y."/>
            <person name="Li Y."/>
            <person name="Wang S."/>
            <person name="Li R."/>
            <person name="Zhang H."/>
            <person name="Shen G."/>
            <person name="Guo B."/>
            <person name="Wei J."/>
            <person name="Xu J."/>
            <person name="St-Pierre B."/>
            <person name="Chen S."/>
            <person name="Sun C."/>
        </authorList>
    </citation>
    <scope>NUCLEOTIDE SEQUENCE [LARGE SCALE GENOMIC DNA]</scope>
</reference>
<evidence type="ECO:0000313" key="1">
    <source>
        <dbReference type="EMBL" id="KAI5684437.1"/>
    </source>
</evidence>
<gene>
    <name evidence="1" type="ORF">M9H77_05665</name>
</gene>
<evidence type="ECO:0000313" key="2">
    <source>
        <dbReference type="Proteomes" id="UP001060085"/>
    </source>
</evidence>
<dbReference type="Proteomes" id="UP001060085">
    <property type="component" value="Linkage Group LG01"/>
</dbReference>